<evidence type="ECO:0000313" key="3">
    <source>
        <dbReference type="Proteomes" id="UP001596139"/>
    </source>
</evidence>
<feature type="compositionally biased region" description="Basic and acidic residues" evidence="1">
    <location>
        <begin position="31"/>
        <end position="43"/>
    </location>
</feature>
<dbReference type="RefSeq" id="WP_031067312.1">
    <property type="nucleotide sequence ID" value="NZ_JBHSPX010000001.1"/>
</dbReference>
<reference evidence="3" key="1">
    <citation type="journal article" date="2019" name="Int. J. Syst. Evol. Microbiol.">
        <title>The Global Catalogue of Microorganisms (GCM) 10K type strain sequencing project: providing services to taxonomists for standard genome sequencing and annotation.</title>
        <authorList>
            <consortium name="The Broad Institute Genomics Platform"/>
            <consortium name="The Broad Institute Genome Sequencing Center for Infectious Disease"/>
            <person name="Wu L."/>
            <person name="Ma J."/>
        </authorList>
    </citation>
    <scope>NUCLEOTIDE SEQUENCE [LARGE SCALE GENOMIC DNA]</scope>
    <source>
        <strain evidence="3">CGMCC 1.15180</strain>
    </source>
</reference>
<feature type="region of interest" description="Disordered" evidence="1">
    <location>
        <begin position="31"/>
        <end position="63"/>
    </location>
</feature>
<sequence>MSYLTGTARYGMDGFVLDGCPTERTHCAEIGRDGRDRGSEEARQALPGYWDESVSRIGPGVSE</sequence>
<evidence type="ECO:0000256" key="1">
    <source>
        <dbReference type="SAM" id="MobiDB-lite"/>
    </source>
</evidence>
<dbReference type="Proteomes" id="UP001596139">
    <property type="component" value="Unassembled WGS sequence"/>
</dbReference>
<organism evidence="2 3">
    <name type="scientific">Streptomyces ochraceiscleroticus</name>
    <dbReference type="NCBI Taxonomy" id="47761"/>
    <lineage>
        <taxon>Bacteria</taxon>
        <taxon>Bacillati</taxon>
        <taxon>Actinomycetota</taxon>
        <taxon>Actinomycetes</taxon>
        <taxon>Kitasatosporales</taxon>
        <taxon>Streptomycetaceae</taxon>
        <taxon>Streptomyces</taxon>
    </lineage>
</organism>
<proteinExistence type="predicted"/>
<gene>
    <name evidence="2" type="ORF">ACFP4F_00470</name>
</gene>
<protein>
    <submittedName>
        <fullName evidence="2">Uncharacterized protein</fullName>
    </submittedName>
</protein>
<accession>A0ABW1MB68</accession>
<name>A0ABW1MB68_9ACTN</name>
<keyword evidence="3" id="KW-1185">Reference proteome</keyword>
<dbReference type="EMBL" id="JBHSPX010000001">
    <property type="protein sequence ID" value="MFC6061024.1"/>
    <property type="molecule type" value="Genomic_DNA"/>
</dbReference>
<evidence type="ECO:0000313" key="2">
    <source>
        <dbReference type="EMBL" id="MFC6061024.1"/>
    </source>
</evidence>
<comment type="caution">
    <text evidence="2">The sequence shown here is derived from an EMBL/GenBank/DDBJ whole genome shotgun (WGS) entry which is preliminary data.</text>
</comment>